<reference evidence="3" key="1">
    <citation type="submission" date="2020-05" db="EMBL/GenBank/DDBJ databases">
        <authorList>
            <person name="Chiriac C."/>
            <person name="Salcher M."/>
            <person name="Ghai R."/>
            <person name="Kavagutti S V."/>
        </authorList>
    </citation>
    <scope>NUCLEOTIDE SEQUENCE</scope>
</reference>
<dbReference type="Pfam" id="PF04404">
    <property type="entry name" value="ERF"/>
    <property type="match status" value="1"/>
</dbReference>
<dbReference type="InterPro" id="IPR007499">
    <property type="entry name" value="ERF_bacteria_virus"/>
</dbReference>
<dbReference type="Pfam" id="PF25690">
    <property type="entry name" value="Phage_gp49"/>
    <property type="match status" value="1"/>
</dbReference>
<gene>
    <name evidence="2" type="ORF">UFOVP1261_22</name>
    <name evidence="3" type="ORF">UFOVP1650_10</name>
</gene>
<name>A0A6J5T2R9_9CAUD</name>
<dbReference type="EMBL" id="LR797209">
    <property type="protein sequence ID" value="CAB4194263.1"/>
    <property type="molecule type" value="Genomic_DNA"/>
</dbReference>
<evidence type="ECO:0000313" key="3">
    <source>
        <dbReference type="EMBL" id="CAB4221958.1"/>
    </source>
</evidence>
<protein>
    <submittedName>
        <fullName evidence="3">Essential recombination function protein</fullName>
    </submittedName>
</protein>
<proteinExistence type="predicted"/>
<dbReference type="InterPro" id="IPR057999">
    <property type="entry name" value="Gp49"/>
</dbReference>
<evidence type="ECO:0000313" key="2">
    <source>
        <dbReference type="EMBL" id="CAB4194263.1"/>
    </source>
</evidence>
<dbReference type="EMBL" id="LR797517">
    <property type="protein sequence ID" value="CAB4221958.1"/>
    <property type="molecule type" value="Genomic_DNA"/>
</dbReference>
<accession>A0A6J5T2R9</accession>
<evidence type="ECO:0000256" key="1">
    <source>
        <dbReference type="SAM" id="MobiDB-lite"/>
    </source>
</evidence>
<organism evidence="3">
    <name type="scientific">uncultured Caudovirales phage</name>
    <dbReference type="NCBI Taxonomy" id="2100421"/>
    <lineage>
        <taxon>Viruses</taxon>
        <taxon>Duplodnaviria</taxon>
        <taxon>Heunggongvirae</taxon>
        <taxon>Uroviricota</taxon>
        <taxon>Caudoviricetes</taxon>
        <taxon>Peduoviridae</taxon>
        <taxon>Maltschvirus</taxon>
        <taxon>Maltschvirus maltsch</taxon>
    </lineage>
</organism>
<sequence length="228" mass="24876">MKEIAAAFNKAQKAFMPVIKNAENPYFGSRYADLGACIQAVIGSLNDNGIALVQHTSESDKGVIVHTTFLHESGEIMETGSAFFPAIQNTPQAFGSALTYARRYSLMAACGIAPEDDDGQSASTAKPKQHIEPNPQGYGALSAPHVGQVEWEPAPDPWKTHGIENDMENTAEVNPIAPHCSHGLRVWKQGSKNGKDWAGFACPEPDRNNQCQMFWYVFGSDGKWRPQP</sequence>
<feature type="region of interest" description="Disordered" evidence="1">
    <location>
        <begin position="115"/>
        <end position="136"/>
    </location>
</feature>